<organism evidence="1">
    <name type="scientific">Cuerna arida</name>
    <dbReference type="NCBI Taxonomy" id="1464854"/>
    <lineage>
        <taxon>Eukaryota</taxon>
        <taxon>Metazoa</taxon>
        <taxon>Ecdysozoa</taxon>
        <taxon>Arthropoda</taxon>
        <taxon>Hexapoda</taxon>
        <taxon>Insecta</taxon>
        <taxon>Pterygota</taxon>
        <taxon>Neoptera</taxon>
        <taxon>Paraneoptera</taxon>
        <taxon>Hemiptera</taxon>
        <taxon>Auchenorrhyncha</taxon>
        <taxon>Membracoidea</taxon>
        <taxon>Cicadellidae</taxon>
        <taxon>Cicadellinae</taxon>
        <taxon>Proconiini</taxon>
        <taxon>Cuerna</taxon>
    </lineage>
</organism>
<reference evidence="1" key="1">
    <citation type="submission" date="2015-11" db="EMBL/GenBank/DDBJ databases">
        <title>De novo transcriptome assembly of four potential Pierce s Disease insect vectors from Arizona vineyards.</title>
        <authorList>
            <person name="Tassone E.E."/>
        </authorList>
    </citation>
    <scope>NUCLEOTIDE SEQUENCE</scope>
</reference>
<name>A0A1B6G171_9HEMI</name>
<protein>
    <submittedName>
        <fullName evidence="1">Uncharacterized protein</fullName>
    </submittedName>
</protein>
<feature type="non-terminal residue" evidence="1">
    <location>
        <position position="137"/>
    </location>
</feature>
<dbReference type="EMBL" id="GECZ01013599">
    <property type="protein sequence ID" value="JAS56170.1"/>
    <property type="molecule type" value="Transcribed_RNA"/>
</dbReference>
<sequence length="137" mass="15697">TPACKISPHRFKSYFNTERKPTPKKIKNKFSVSLQVKKSKASNPCAQPPNQILTPTAVVTSHQKDKKERSLSTCSPSIANKSLPQMTAQMNLTKKPPLNSKLKDKNENYEDFFKNNFEFYKENMIKHYGFPRTSITS</sequence>
<feature type="non-terminal residue" evidence="1">
    <location>
        <position position="1"/>
    </location>
</feature>
<evidence type="ECO:0000313" key="1">
    <source>
        <dbReference type="EMBL" id="JAS56170.1"/>
    </source>
</evidence>
<dbReference type="AlphaFoldDB" id="A0A1B6G171"/>
<proteinExistence type="predicted"/>
<accession>A0A1B6G171</accession>
<gene>
    <name evidence="1" type="ORF">g.946</name>
</gene>